<dbReference type="SUPFAM" id="SSF55154">
    <property type="entry name" value="CYTH-like phosphatases"/>
    <property type="match status" value="1"/>
</dbReference>
<evidence type="ECO:0000256" key="9">
    <source>
        <dbReference type="SAM" id="MobiDB-lite"/>
    </source>
</evidence>
<feature type="domain" description="mRNA triphosphatase Cet1-like" evidence="10">
    <location>
        <begin position="500"/>
        <end position="749"/>
    </location>
</feature>
<dbReference type="GO" id="GO:0031533">
    <property type="term" value="C:mRNA capping enzyme complex"/>
    <property type="evidence" value="ECO:0007669"/>
    <property type="project" value="UniProtKB-UniRule"/>
</dbReference>
<dbReference type="PANTHER" id="PTHR28118:SF1">
    <property type="entry name" value="POLYNUCLEOTIDE 5'-TRIPHOSPHATASE CTL1-RELATED"/>
    <property type="match status" value="1"/>
</dbReference>
<protein>
    <recommendedName>
        <fullName evidence="8">mRNA-capping enzyme subunit beta</fullName>
        <ecNumber evidence="8">3.6.1.74</ecNumber>
    </recommendedName>
    <alternativeName>
        <fullName evidence="8">mRNA 5'-phosphatase</fullName>
    </alternativeName>
    <alternativeName>
        <fullName evidence="8">mRNA 5'-triphosphate monophosphatase</fullName>
    </alternativeName>
</protein>
<evidence type="ECO:0000256" key="8">
    <source>
        <dbReference type="RuleBase" id="RU367053"/>
    </source>
</evidence>
<feature type="compositionally biased region" description="Polar residues" evidence="9">
    <location>
        <begin position="325"/>
        <end position="360"/>
    </location>
</feature>
<organism evidence="11 12">
    <name type="scientific">Talaromyces rugulosus</name>
    <name type="common">Penicillium rugulosum</name>
    <dbReference type="NCBI Taxonomy" id="121627"/>
    <lineage>
        <taxon>Eukaryota</taxon>
        <taxon>Fungi</taxon>
        <taxon>Dikarya</taxon>
        <taxon>Ascomycota</taxon>
        <taxon>Pezizomycotina</taxon>
        <taxon>Eurotiomycetes</taxon>
        <taxon>Eurotiomycetidae</taxon>
        <taxon>Eurotiales</taxon>
        <taxon>Trichocomaceae</taxon>
        <taxon>Talaromyces</taxon>
        <taxon>Talaromyces sect. Islandici</taxon>
    </lineage>
</organism>
<gene>
    <name evidence="11" type="ORF">TRUGW13939_00770</name>
</gene>
<evidence type="ECO:0000256" key="6">
    <source>
        <dbReference type="ARBA" id="ARBA00023242"/>
    </source>
</evidence>
<name>A0A7H8QIF9_TALRU</name>
<dbReference type="AlphaFoldDB" id="A0A7H8QIF9"/>
<dbReference type="EC" id="3.6.1.74" evidence="8"/>
<keyword evidence="6 8" id="KW-0539">Nucleus</keyword>
<feature type="compositionally biased region" description="Pro residues" evidence="9">
    <location>
        <begin position="56"/>
        <end position="67"/>
    </location>
</feature>
<accession>A0A7H8QIF9</accession>
<dbReference type="PANTHER" id="PTHR28118">
    <property type="entry name" value="POLYNUCLEOTIDE 5'-TRIPHOSPHATASE-RELATED"/>
    <property type="match status" value="1"/>
</dbReference>
<reference evidence="12" key="1">
    <citation type="submission" date="2020-06" db="EMBL/GenBank/DDBJ databases">
        <title>A chromosome-scale genome assembly of Talaromyces rugulosus W13939.</title>
        <authorList>
            <person name="Wang B."/>
            <person name="Guo L."/>
            <person name="Ye K."/>
            <person name="Wang L."/>
        </authorList>
    </citation>
    <scope>NUCLEOTIDE SEQUENCE [LARGE SCALE GENOMIC DNA]</scope>
    <source>
        <strain evidence="12">W13939</strain>
    </source>
</reference>
<feature type="compositionally biased region" description="Polar residues" evidence="9">
    <location>
        <begin position="70"/>
        <end position="90"/>
    </location>
</feature>
<evidence type="ECO:0000313" key="11">
    <source>
        <dbReference type="EMBL" id="QKX53690.1"/>
    </source>
</evidence>
<evidence type="ECO:0000256" key="1">
    <source>
        <dbReference type="ARBA" id="ARBA00001946"/>
    </source>
</evidence>
<evidence type="ECO:0000256" key="3">
    <source>
        <dbReference type="ARBA" id="ARBA00006345"/>
    </source>
</evidence>
<dbReference type="GO" id="GO:0006370">
    <property type="term" value="P:7-methylguanosine mRNA capping"/>
    <property type="evidence" value="ECO:0007669"/>
    <property type="project" value="UniProtKB-UniRule"/>
</dbReference>
<dbReference type="Pfam" id="PF02940">
    <property type="entry name" value="mRNA_triPase"/>
    <property type="match status" value="1"/>
</dbReference>
<dbReference type="Proteomes" id="UP000509510">
    <property type="component" value="Chromosome I"/>
</dbReference>
<dbReference type="GeneID" id="55988283"/>
<dbReference type="GO" id="GO:0004651">
    <property type="term" value="F:polynucleotide 5'-phosphatase activity"/>
    <property type="evidence" value="ECO:0007669"/>
    <property type="project" value="UniProtKB-UniRule"/>
</dbReference>
<dbReference type="InterPro" id="IPR037009">
    <property type="entry name" value="mRNA_triPase_Cet1_sf"/>
</dbReference>
<dbReference type="GO" id="GO:0140818">
    <property type="term" value="F:mRNA 5'-triphosphate monophosphatase activity"/>
    <property type="evidence" value="ECO:0007669"/>
    <property type="project" value="UniProtKB-EC"/>
</dbReference>
<feature type="compositionally biased region" description="Pro residues" evidence="9">
    <location>
        <begin position="105"/>
        <end position="118"/>
    </location>
</feature>
<feature type="compositionally biased region" description="Polar residues" evidence="9">
    <location>
        <begin position="216"/>
        <end position="225"/>
    </location>
</feature>
<feature type="compositionally biased region" description="Low complexity" evidence="9">
    <location>
        <begin position="139"/>
        <end position="156"/>
    </location>
</feature>
<feature type="region of interest" description="Disordered" evidence="9">
    <location>
        <begin position="1"/>
        <end position="489"/>
    </location>
</feature>
<feature type="compositionally biased region" description="Polar residues" evidence="9">
    <location>
        <begin position="251"/>
        <end position="264"/>
    </location>
</feature>
<feature type="compositionally biased region" description="Basic and acidic residues" evidence="9">
    <location>
        <begin position="227"/>
        <end position="236"/>
    </location>
</feature>
<dbReference type="CDD" id="cd07470">
    <property type="entry name" value="CYTH-like_mRNA_RTPase"/>
    <property type="match status" value="1"/>
</dbReference>
<dbReference type="FunFam" id="3.20.100.10:FF:000002">
    <property type="entry name" value="mRNA capping nucleoside-triphosphatase, putative"/>
    <property type="match status" value="1"/>
</dbReference>
<evidence type="ECO:0000256" key="4">
    <source>
        <dbReference type="ARBA" id="ARBA00022664"/>
    </source>
</evidence>
<dbReference type="InterPro" id="IPR040343">
    <property type="entry name" value="Cet1/Ctl1"/>
</dbReference>
<dbReference type="OrthoDB" id="272147at2759"/>
<comment type="function">
    <text evidence="8">First step of mRNA capping. Converts the 5'-triphosphate end of a nascent mRNA chain into a diphosphate end.</text>
</comment>
<sequence length="791" mass="86778">MDLRSMLNSDARPRSPPQQTSPARQNSDPLNPVEYARPNDAQTPGSSYQPGYYSRPPQPPPLQPPRQSPVASTAYPSLQSPYQYNSTSSVSGGPPPHHAQSPSQSYPPPSRDPHPVTPASPAVYAQPPLASPYTPQSAPPVQHQQKQQQSYFSHHQGTQHVQYPPGPPSRSSHSSHASESPHQQSFPPQQHQFSPPPQRSQPGTPLGPPSAPLHRPSSQSVQLQPTGEHRHSHPMDSRASQDLQGPEIQMRDSSPSHQIVSPSQREPRLPDQSQTSQYPSESDRERSVSVSPKTIVSRQSLSQDQGTTPHRTSTDEDRWRDSPPAHQSYNGPSAESLKQQSLTPQLAFSQPQAMQTSSSPLVRHTPSRETSAAPSRPVKSEVVSRPSSSLGRPTKRKKIRYDEPPIYARKATRMGAKGPVLPSPRPPIPKHASARFSLRENSPSTLADAPPSTSTPTPVKPPVNGATPPNGRVVATAPPEPSHGALGPWEPSITGKIPYEEVTKSICDFLFKEVVLRKDLAAGAAGAAATGSMATLEIEAKLGRLVDKDRGERLRLPIMTECIIHREGSGFRTAFESSMSLAQHRAMNTFLNDAVKASMPQPGSPRIPLSYAHKRERDTFYEISANELPPVIQHHLHPRHKPKVRVTTDQKTGELLAKIVKCRLADLDVYSPSTCVDWRISVNIEMNFDGDIRHLQVSDGGGARGRGGVDRVKDRMSYRHLAYQIDLTQVGMAEGPSKNDFEHELEVEISAAELRRQGNLVMSRDDSNQYEDLVKGFVDNIRILARAIPNA</sequence>
<dbReference type="EMBL" id="CP055898">
    <property type="protein sequence ID" value="QKX53690.1"/>
    <property type="molecule type" value="Genomic_DNA"/>
</dbReference>
<keyword evidence="4 8" id="KW-0507">mRNA processing</keyword>
<dbReference type="RefSeq" id="XP_035339869.1">
    <property type="nucleotide sequence ID" value="XM_035483976.1"/>
</dbReference>
<dbReference type="InterPro" id="IPR033469">
    <property type="entry name" value="CYTH-like_dom_sf"/>
</dbReference>
<feature type="compositionally biased region" description="Low complexity" evidence="9">
    <location>
        <begin position="44"/>
        <end position="55"/>
    </location>
</feature>
<comment type="subunit">
    <text evidence="8">Heterodimer. The mRNA-capping enzyme is composed of two separate chains alpha and beta, respectively a mRNA guanylyltransferase and an mRNA 5'-triphosphate monophosphatase.</text>
</comment>
<dbReference type="Gene3D" id="3.20.100.10">
    <property type="entry name" value="mRNA triphosphatase Cet1-like"/>
    <property type="match status" value="1"/>
</dbReference>
<keyword evidence="8" id="KW-0506">mRNA capping</keyword>
<evidence type="ECO:0000313" key="12">
    <source>
        <dbReference type="Proteomes" id="UP000509510"/>
    </source>
</evidence>
<feature type="compositionally biased region" description="Low complexity" evidence="9">
    <location>
        <begin position="169"/>
        <end position="193"/>
    </location>
</feature>
<comment type="similarity">
    <text evidence="3 8">Belongs to the fungal TPase family.</text>
</comment>
<evidence type="ECO:0000259" key="10">
    <source>
        <dbReference type="Pfam" id="PF02940"/>
    </source>
</evidence>
<comment type="cofactor">
    <cofactor evidence="1 8">
        <name>Mg(2+)</name>
        <dbReference type="ChEBI" id="CHEBI:18420"/>
    </cofactor>
</comment>
<keyword evidence="5 8" id="KW-0378">Hydrolase</keyword>
<comment type="catalytic activity">
    <reaction evidence="7">
        <text>a 5'-end triphospho-ribonucleoside in mRNA + H2O = a 5'-end diphospho-ribonucleoside in mRNA + phosphate + H(+)</text>
        <dbReference type="Rhea" id="RHEA:67004"/>
        <dbReference type="Rhea" id="RHEA-COMP:17164"/>
        <dbReference type="Rhea" id="RHEA-COMP:17165"/>
        <dbReference type="ChEBI" id="CHEBI:15377"/>
        <dbReference type="ChEBI" id="CHEBI:15378"/>
        <dbReference type="ChEBI" id="CHEBI:43474"/>
        <dbReference type="ChEBI" id="CHEBI:167616"/>
        <dbReference type="ChEBI" id="CHEBI:167618"/>
        <dbReference type="EC" id="3.6.1.74"/>
    </reaction>
    <physiologicalReaction direction="left-to-right" evidence="7">
        <dbReference type="Rhea" id="RHEA:67005"/>
    </physiologicalReaction>
</comment>
<evidence type="ECO:0000256" key="5">
    <source>
        <dbReference type="ARBA" id="ARBA00022801"/>
    </source>
</evidence>
<comment type="subcellular location">
    <subcellularLocation>
        <location evidence="2 8">Nucleus</location>
    </subcellularLocation>
</comment>
<feature type="compositionally biased region" description="Basic and acidic residues" evidence="9">
    <location>
        <begin position="312"/>
        <end position="323"/>
    </location>
</feature>
<evidence type="ECO:0000256" key="2">
    <source>
        <dbReference type="ARBA" id="ARBA00004123"/>
    </source>
</evidence>
<feature type="compositionally biased region" description="Polar residues" evidence="9">
    <location>
        <begin position="17"/>
        <end position="29"/>
    </location>
</feature>
<feature type="compositionally biased region" description="Low complexity" evidence="9">
    <location>
        <begin position="442"/>
        <end position="457"/>
    </location>
</feature>
<dbReference type="InterPro" id="IPR004206">
    <property type="entry name" value="mRNA_triPase_Cet1"/>
</dbReference>
<evidence type="ECO:0000256" key="7">
    <source>
        <dbReference type="ARBA" id="ARBA00047740"/>
    </source>
</evidence>
<feature type="compositionally biased region" description="Pro residues" evidence="9">
    <location>
        <begin position="194"/>
        <end position="211"/>
    </location>
</feature>
<feature type="compositionally biased region" description="Polar residues" evidence="9">
    <location>
        <begin position="294"/>
        <end position="311"/>
    </location>
</feature>
<dbReference type="KEGG" id="trg:TRUGW13939_00770"/>
<keyword evidence="12" id="KW-1185">Reference proteome</keyword>
<proteinExistence type="inferred from homology"/>